<evidence type="ECO:0000313" key="9">
    <source>
        <dbReference type="EMBL" id="SCY37977.1"/>
    </source>
</evidence>
<dbReference type="InterPro" id="IPR001189">
    <property type="entry name" value="Mn/Fe_SOD"/>
</dbReference>
<feature type="binding site" evidence="5">
    <location>
        <position position="165"/>
    </location>
    <ligand>
        <name>Mn(2+)</name>
        <dbReference type="ChEBI" id="CHEBI:29035"/>
    </ligand>
</feature>
<dbReference type="InterPro" id="IPR019833">
    <property type="entry name" value="Mn/Fe_SOD_BS"/>
</dbReference>
<dbReference type="PIRSF" id="PIRSF000349">
    <property type="entry name" value="SODismutase"/>
    <property type="match status" value="1"/>
</dbReference>
<dbReference type="Gene3D" id="3.55.40.20">
    <property type="entry name" value="Iron/manganese superoxide dismutase, C-terminal domain"/>
    <property type="match status" value="1"/>
</dbReference>
<evidence type="ECO:0000256" key="6">
    <source>
        <dbReference type="RuleBase" id="RU000414"/>
    </source>
</evidence>
<sequence length="203" mass="23841">MTYKLPELNYFYDSLEPYIDKETMEIHHSKHHQGYINNLNAALEGHAKLSDMDIEDLLQYLDQVPTEIYWAVRNNGGGYYNHDIFWNVLSPNGGGEPKGDLLEEINNTFGSFQQFQDSFNKAATTRFGSGWAWLIINSEGKLEITSTPNQDNPIMDGNKVLMGIDVWEHAYYLKYQNKRPDYIQAFWNVIDWDYVNNRYKMYR</sequence>
<evidence type="ECO:0000313" key="10">
    <source>
        <dbReference type="Proteomes" id="UP000198636"/>
    </source>
</evidence>
<name>A0A1G5FFL9_9FIRM</name>
<dbReference type="InterPro" id="IPR019832">
    <property type="entry name" value="Mn/Fe_SOD_C"/>
</dbReference>
<dbReference type="STRING" id="1120976.SAMN03080606_01400"/>
<accession>A0A1G5FFL9</accession>
<dbReference type="FunFam" id="1.10.287.990:FF:000001">
    <property type="entry name" value="Superoxide dismutase"/>
    <property type="match status" value="1"/>
</dbReference>
<feature type="binding site" evidence="5">
    <location>
        <position position="82"/>
    </location>
    <ligand>
        <name>Mn(2+)</name>
        <dbReference type="ChEBI" id="CHEBI:29035"/>
    </ligand>
</feature>
<evidence type="ECO:0000259" key="8">
    <source>
        <dbReference type="Pfam" id="PF02777"/>
    </source>
</evidence>
<organism evidence="9 10">
    <name type="scientific">Alkaliphilus peptidifermentans DSM 18978</name>
    <dbReference type="NCBI Taxonomy" id="1120976"/>
    <lineage>
        <taxon>Bacteria</taxon>
        <taxon>Bacillati</taxon>
        <taxon>Bacillota</taxon>
        <taxon>Clostridia</taxon>
        <taxon>Peptostreptococcales</taxon>
        <taxon>Natronincolaceae</taxon>
        <taxon>Alkaliphilus</taxon>
    </lineage>
</organism>
<evidence type="ECO:0000256" key="4">
    <source>
        <dbReference type="ARBA" id="ARBA00023002"/>
    </source>
</evidence>
<comment type="similarity">
    <text evidence="1 6">Belongs to the iron/manganese superoxide dismutase family.</text>
</comment>
<dbReference type="RefSeq" id="WP_091541583.1">
    <property type="nucleotide sequence ID" value="NZ_FMUS01000007.1"/>
</dbReference>
<gene>
    <name evidence="9" type="ORF">SAMN03080606_01400</name>
</gene>
<feature type="binding site" evidence="5">
    <location>
        <position position="27"/>
    </location>
    <ligand>
        <name>Mn(2+)</name>
        <dbReference type="ChEBI" id="CHEBI:29035"/>
    </ligand>
</feature>
<comment type="catalytic activity">
    <reaction evidence="6">
        <text>2 superoxide + 2 H(+) = H2O2 + O2</text>
        <dbReference type="Rhea" id="RHEA:20696"/>
        <dbReference type="ChEBI" id="CHEBI:15378"/>
        <dbReference type="ChEBI" id="CHEBI:15379"/>
        <dbReference type="ChEBI" id="CHEBI:16240"/>
        <dbReference type="ChEBI" id="CHEBI:18421"/>
        <dbReference type="EC" id="1.15.1.1"/>
    </reaction>
</comment>
<dbReference type="InterPro" id="IPR019831">
    <property type="entry name" value="Mn/Fe_SOD_N"/>
</dbReference>
<dbReference type="PANTHER" id="PTHR43595">
    <property type="entry name" value="37S RIBOSOMAL PROTEIN S26, MITOCHONDRIAL"/>
    <property type="match status" value="1"/>
</dbReference>
<dbReference type="PANTHER" id="PTHR43595:SF2">
    <property type="entry name" value="SMALL RIBOSOMAL SUBUNIT PROTEIN MS42"/>
    <property type="match status" value="1"/>
</dbReference>
<dbReference type="GO" id="GO:0005737">
    <property type="term" value="C:cytoplasm"/>
    <property type="evidence" value="ECO:0007669"/>
    <property type="project" value="TreeGrafter"/>
</dbReference>
<dbReference type="GO" id="GO:0046872">
    <property type="term" value="F:metal ion binding"/>
    <property type="evidence" value="ECO:0007669"/>
    <property type="project" value="UniProtKB-KW"/>
</dbReference>
<dbReference type="EMBL" id="FMUS01000007">
    <property type="protein sequence ID" value="SCY37977.1"/>
    <property type="molecule type" value="Genomic_DNA"/>
</dbReference>
<evidence type="ECO:0000256" key="5">
    <source>
        <dbReference type="PIRSR" id="PIRSR000349-1"/>
    </source>
</evidence>
<reference evidence="9 10" key="1">
    <citation type="submission" date="2016-10" db="EMBL/GenBank/DDBJ databases">
        <authorList>
            <person name="de Groot N.N."/>
        </authorList>
    </citation>
    <scope>NUCLEOTIDE SEQUENCE [LARGE SCALE GENOMIC DNA]</scope>
    <source>
        <strain evidence="9 10">DSM 18978</strain>
    </source>
</reference>
<dbReference type="Pfam" id="PF02777">
    <property type="entry name" value="Sod_Fe_C"/>
    <property type="match status" value="1"/>
</dbReference>
<evidence type="ECO:0000256" key="1">
    <source>
        <dbReference type="ARBA" id="ARBA00008714"/>
    </source>
</evidence>
<dbReference type="Gene3D" id="1.10.287.990">
    <property type="entry name" value="Fe,Mn superoxide dismutase (SOD) domain"/>
    <property type="match status" value="1"/>
</dbReference>
<dbReference type="SUPFAM" id="SSF54719">
    <property type="entry name" value="Fe,Mn superoxide dismutase (SOD), C-terminal domain"/>
    <property type="match status" value="1"/>
</dbReference>
<dbReference type="SUPFAM" id="SSF46609">
    <property type="entry name" value="Fe,Mn superoxide dismutase (SOD), N-terminal domain"/>
    <property type="match status" value="1"/>
</dbReference>
<evidence type="ECO:0000256" key="2">
    <source>
        <dbReference type="ARBA" id="ARBA00012682"/>
    </source>
</evidence>
<dbReference type="Proteomes" id="UP000198636">
    <property type="component" value="Unassembled WGS sequence"/>
</dbReference>
<proteinExistence type="inferred from homology"/>
<keyword evidence="3 5" id="KW-0479">Metal-binding</keyword>
<dbReference type="GO" id="GO:0004784">
    <property type="term" value="F:superoxide dismutase activity"/>
    <property type="evidence" value="ECO:0007669"/>
    <property type="project" value="UniProtKB-EC"/>
</dbReference>
<dbReference type="EC" id="1.15.1.1" evidence="2 6"/>
<dbReference type="FunFam" id="3.55.40.20:FF:000001">
    <property type="entry name" value="Superoxide dismutase"/>
    <property type="match status" value="1"/>
</dbReference>
<keyword evidence="4 6" id="KW-0560">Oxidoreductase</keyword>
<protein>
    <recommendedName>
        <fullName evidence="2 6">Superoxide dismutase</fullName>
        <ecNumber evidence="2 6">1.15.1.1</ecNumber>
    </recommendedName>
</protein>
<dbReference type="Pfam" id="PF00081">
    <property type="entry name" value="Sod_Fe_N"/>
    <property type="match status" value="1"/>
</dbReference>
<evidence type="ECO:0000259" key="7">
    <source>
        <dbReference type="Pfam" id="PF00081"/>
    </source>
</evidence>
<keyword evidence="10" id="KW-1185">Reference proteome</keyword>
<feature type="domain" description="Manganese/iron superoxide dismutase C-terminal" evidence="8">
    <location>
        <begin position="97"/>
        <end position="198"/>
    </location>
</feature>
<dbReference type="InterPro" id="IPR036324">
    <property type="entry name" value="Mn/Fe_SOD_N_sf"/>
</dbReference>
<comment type="function">
    <text evidence="6">Destroys radicals which are normally produced within the cells and which are toxic to biological systems.</text>
</comment>
<feature type="domain" description="Manganese/iron superoxide dismutase N-terminal" evidence="7">
    <location>
        <begin position="2"/>
        <end position="90"/>
    </location>
</feature>
<dbReference type="AlphaFoldDB" id="A0A1G5FFL9"/>
<dbReference type="PROSITE" id="PS00088">
    <property type="entry name" value="SOD_MN"/>
    <property type="match status" value="1"/>
</dbReference>
<dbReference type="InterPro" id="IPR036314">
    <property type="entry name" value="SOD_C_sf"/>
</dbReference>
<feature type="binding site" evidence="5">
    <location>
        <position position="169"/>
    </location>
    <ligand>
        <name>Mn(2+)</name>
        <dbReference type="ChEBI" id="CHEBI:29035"/>
    </ligand>
</feature>
<evidence type="ECO:0000256" key="3">
    <source>
        <dbReference type="ARBA" id="ARBA00022723"/>
    </source>
</evidence>
<dbReference type="OrthoDB" id="9803125at2"/>
<dbReference type="PRINTS" id="PR01703">
    <property type="entry name" value="MNSODISMTASE"/>
</dbReference>